<sequence length="89" mass="10739">MSNEQALKELKKIPWVWNAVAKDLFDIGINKVSDLKDKNPEKLYLEMCEKQWYYVDRCMLYVLRLAVYVASNSTLESEKLKWWYWKNGK</sequence>
<reference evidence="1" key="1">
    <citation type="journal article" date="2012" name="Science">
        <title>Fermentation, hydrogen, and sulfur metabolism in multiple uncultivated bacterial phyla.</title>
        <authorList>
            <person name="Wrighton K.C."/>
            <person name="Thomas B.C."/>
            <person name="Sharon I."/>
            <person name="Miller C.S."/>
            <person name="Castelle C.J."/>
            <person name="VerBerkmoes N.C."/>
            <person name="Wilkins M.J."/>
            <person name="Hettich R.L."/>
            <person name="Lipton M.S."/>
            <person name="Williams K.H."/>
            <person name="Long P.E."/>
            <person name="Banfield J.F."/>
        </authorList>
    </citation>
    <scope>NUCLEOTIDE SEQUENCE [LARGE SCALE GENOMIC DNA]</scope>
</reference>
<name>K2FWE2_9BACT</name>
<dbReference type="Gene3D" id="1.10.150.20">
    <property type="entry name" value="5' to 3' exonuclease, C-terminal subdomain"/>
    <property type="match status" value="1"/>
</dbReference>
<accession>K2FWE2</accession>
<dbReference type="Pfam" id="PF11731">
    <property type="entry name" value="Cdd1"/>
    <property type="match status" value="1"/>
</dbReference>
<dbReference type="EMBL" id="AMFJ01000499">
    <property type="protein sequence ID" value="EKE27313.1"/>
    <property type="molecule type" value="Genomic_DNA"/>
</dbReference>
<gene>
    <name evidence="1" type="ORF">ACD_3C00225G0016</name>
</gene>
<protein>
    <submittedName>
        <fullName evidence="1">Pathogenicity locus</fullName>
    </submittedName>
</protein>
<comment type="caution">
    <text evidence="1">The sequence shown here is derived from an EMBL/GenBank/DDBJ whole genome shotgun (WGS) entry which is preliminary data.</text>
</comment>
<evidence type="ECO:0000313" key="1">
    <source>
        <dbReference type="EMBL" id="EKE27313.1"/>
    </source>
</evidence>
<dbReference type="AlphaFoldDB" id="K2FWE2"/>
<proteinExistence type="predicted"/>
<dbReference type="InterPro" id="IPR021725">
    <property type="entry name" value="Cdd1"/>
</dbReference>
<organism evidence="1">
    <name type="scientific">uncultured bacterium</name>
    <name type="common">gcode 4</name>
    <dbReference type="NCBI Taxonomy" id="1234023"/>
    <lineage>
        <taxon>Bacteria</taxon>
        <taxon>environmental samples</taxon>
    </lineage>
</organism>